<dbReference type="InterPro" id="IPR012337">
    <property type="entry name" value="RNaseH-like_sf"/>
</dbReference>
<feature type="domain" description="Integrase catalytic" evidence="3">
    <location>
        <begin position="107"/>
        <end position="272"/>
    </location>
</feature>
<dbReference type="Gene3D" id="3.30.420.10">
    <property type="entry name" value="Ribonuclease H-like superfamily/Ribonuclease H"/>
    <property type="match status" value="1"/>
</dbReference>
<feature type="transmembrane region" description="Helical" evidence="2">
    <location>
        <begin position="120"/>
        <end position="139"/>
    </location>
</feature>
<evidence type="ECO:0000256" key="2">
    <source>
        <dbReference type="SAM" id="Phobius"/>
    </source>
</evidence>
<evidence type="ECO:0000313" key="4">
    <source>
        <dbReference type="EMBL" id="PKQ28074.1"/>
    </source>
</evidence>
<dbReference type="NCBIfam" id="NF033516">
    <property type="entry name" value="transpos_IS3"/>
    <property type="match status" value="1"/>
</dbReference>
<sequence>MLPRDRYYAWLEGRTPGEATEADLEDRSSAPGCTPQKIMPDEREAIIEMARDDTHADLSHRKLAFTALDEGKAAASPSTFYRVMKAEELIGKARRSRPKNLKKPEIEATRPNQAWQYDVTYLRLLAGMFVYIVFILDRYSRKIVGARASHSRKSDDIIATWDQALLAEDLLESDDKPLAFSDSGSEMKSKSTKGYFNEIGITQDHSRPHTPNDNAHAEAVIATAKCEYLYLGEFENIYEVQDAVCDLVDHYNNVRLHQGIGYVTPEIKHMGLEEVVFEARRHSLARAREDRMTYNRGTGIPEDHVLQEQLSMDFMPDKEDVYNEAR</sequence>
<comment type="caution">
    <text evidence="4">The sequence shown here is derived from an EMBL/GenBank/DDBJ whole genome shotgun (WGS) entry which is preliminary data.</text>
</comment>
<dbReference type="EMBL" id="PHEX01000033">
    <property type="protein sequence ID" value="PKQ28074.1"/>
    <property type="molecule type" value="Genomic_DNA"/>
</dbReference>
<dbReference type="PANTHER" id="PTHR46889">
    <property type="entry name" value="TRANSPOSASE INSF FOR INSERTION SEQUENCE IS3B-RELATED"/>
    <property type="match status" value="1"/>
</dbReference>
<dbReference type="AlphaFoldDB" id="A0A2N3G661"/>
<dbReference type="InterPro" id="IPR050900">
    <property type="entry name" value="Transposase_IS3/IS150/IS904"/>
</dbReference>
<gene>
    <name evidence="4" type="ORF">CVT63_04550</name>
</gene>
<evidence type="ECO:0000259" key="3">
    <source>
        <dbReference type="PROSITE" id="PS50994"/>
    </source>
</evidence>
<dbReference type="InterPro" id="IPR048020">
    <property type="entry name" value="Transpos_IS3"/>
</dbReference>
<keyword evidence="2" id="KW-0472">Membrane</keyword>
<proteinExistence type="predicted"/>
<dbReference type="PROSITE" id="PS50994">
    <property type="entry name" value="INTEGRASE"/>
    <property type="match status" value="1"/>
</dbReference>
<dbReference type="Pfam" id="PF00665">
    <property type="entry name" value="rve"/>
    <property type="match status" value="1"/>
</dbReference>
<dbReference type="Proteomes" id="UP000233654">
    <property type="component" value="Unassembled WGS sequence"/>
</dbReference>
<reference evidence="4 5" key="1">
    <citation type="journal article" date="2017" name="ISME J.">
        <title>Potential for microbial H2 and metal transformations associated with novel bacteria and archaea in deep terrestrial subsurface sediments.</title>
        <authorList>
            <person name="Hernsdorf A.W."/>
            <person name="Amano Y."/>
            <person name="Miyakawa K."/>
            <person name="Ise K."/>
            <person name="Suzuki Y."/>
            <person name="Anantharaman K."/>
            <person name="Probst A."/>
            <person name="Burstein D."/>
            <person name="Thomas B.C."/>
            <person name="Banfield J.F."/>
        </authorList>
    </citation>
    <scope>NUCLEOTIDE SEQUENCE [LARGE SCALE GENOMIC DNA]</scope>
    <source>
        <strain evidence="4">HGW-Actinobacteria-3</strain>
    </source>
</reference>
<keyword evidence="2" id="KW-1133">Transmembrane helix</keyword>
<dbReference type="GO" id="GO:0003676">
    <property type="term" value="F:nucleic acid binding"/>
    <property type="evidence" value="ECO:0007669"/>
    <property type="project" value="InterPro"/>
</dbReference>
<accession>A0A2N3G661</accession>
<protein>
    <recommendedName>
        <fullName evidence="3">Integrase catalytic domain-containing protein</fullName>
    </recommendedName>
</protein>
<evidence type="ECO:0000313" key="5">
    <source>
        <dbReference type="Proteomes" id="UP000233654"/>
    </source>
</evidence>
<evidence type="ECO:0000256" key="1">
    <source>
        <dbReference type="SAM" id="MobiDB-lite"/>
    </source>
</evidence>
<keyword evidence="2" id="KW-0812">Transmembrane</keyword>
<dbReference type="GO" id="GO:0015074">
    <property type="term" value="P:DNA integration"/>
    <property type="evidence" value="ECO:0007669"/>
    <property type="project" value="InterPro"/>
</dbReference>
<dbReference type="PANTHER" id="PTHR46889:SF4">
    <property type="entry name" value="TRANSPOSASE INSO FOR INSERTION SEQUENCE ELEMENT IS911B-RELATED"/>
    <property type="match status" value="1"/>
</dbReference>
<organism evidence="4 5">
    <name type="scientific">Candidatus Anoxymicrobium japonicum</name>
    <dbReference type="NCBI Taxonomy" id="2013648"/>
    <lineage>
        <taxon>Bacteria</taxon>
        <taxon>Bacillati</taxon>
        <taxon>Actinomycetota</taxon>
        <taxon>Candidatus Geothermincolia</taxon>
        <taxon>Candidatus Geothermincolales</taxon>
        <taxon>Candidatus Anoxymicrobiaceae</taxon>
        <taxon>Candidatus Anoxymicrobium</taxon>
    </lineage>
</organism>
<feature type="region of interest" description="Disordered" evidence="1">
    <location>
        <begin position="18"/>
        <end position="37"/>
    </location>
</feature>
<dbReference type="InterPro" id="IPR001584">
    <property type="entry name" value="Integrase_cat-core"/>
</dbReference>
<dbReference type="SUPFAM" id="SSF53098">
    <property type="entry name" value="Ribonuclease H-like"/>
    <property type="match status" value="1"/>
</dbReference>
<name>A0A2N3G661_9ACTN</name>
<dbReference type="InterPro" id="IPR036397">
    <property type="entry name" value="RNaseH_sf"/>
</dbReference>